<keyword evidence="2" id="KW-1185">Reference proteome</keyword>
<sequence length="222" mass="27227">MFKIIIYTVSTITIYSLLIRPLEAGQDIDYSIYKSTHQERIFSKQILALMKNYVDDAQKRTNLLRKERLMFEESPQYEIGYLMSEVIERYRRAVEHTKMNVQYKSTYPFDALRKLQHVEIAYYEGYHLVQMMHEIVRKYWYEDEFDQSRPSKPRGKRETQVGLPAPNIKEMLENIKKREKQRKKEMKKFYKKNRGQNNTVTRKKIYNKYWPIDYGWELQYDW</sequence>
<comment type="caution">
    <text evidence="1">The sequence shown here is derived from an EMBL/GenBank/DDBJ whole genome shotgun (WGS) entry which is preliminary data.</text>
</comment>
<gene>
    <name evidence="1" type="ORF">K1T71_000431</name>
</gene>
<dbReference type="EMBL" id="CM034387">
    <property type="protein sequence ID" value="KAJ0184008.1"/>
    <property type="molecule type" value="Genomic_DNA"/>
</dbReference>
<protein>
    <submittedName>
        <fullName evidence="1">Uncharacterized protein</fullName>
    </submittedName>
</protein>
<proteinExistence type="predicted"/>
<name>A0ACC1DJ61_9NEOP</name>
<accession>A0ACC1DJ61</accession>
<evidence type="ECO:0000313" key="2">
    <source>
        <dbReference type="Proteomes" id="UP000824533"/>
    </source>
</evidence>
<dbReference type="Proteomes" id="UP000824533">
    <property type="component" value="Linkage Group LG01"/>
</dbReference>
<organism evidence="1 2">
    <name type="scientific">Dendrolimus kikuchii</name>
    <dbReference type="NCBI Taxonomy" id="765133"/>
    <lineage>
        <taxon>Eukaryota</taxon>
        <taxon>Metazoa</taxon>
        <taxon>Ecdysozoa</taxon>
        <taxon>Arthropoda</taxon>
        <taxon>Hexapoda</taxon>
        <taxon>Insecta</taxon>
        <taxon>Pterygota</taxon>
        <taxon>Neoptera</taxon>
        <taxon>Endopterygota</taxon>
        <taxon>Lepidoptera</taxon>
        <taxon>Glossata</taxon>
        <taxon>Ditrysia</taxon>
        <taxon>Bombycoidea</taxon>
        <taxon>Lasiocampidae</taxon>
        <taxon>Dendrolimus</taxon>
    </lineage>
</organism>
<evidence type="ECO:0000313" key="1">
    <source>
        <dbReference type="EMBL" id="KAJ0184008.1"/>
    </source>
</evidence>
<reference evidence="1 2" key="1">
    <citation type="journal article" date="2021" name="Front. Genet.">
        <title>Chromosome-Level Genome Assembly Reveals Significant Gene Expansion in the Toll and IMD Signaling Pathways of Dendrolimus kikuchii.</title>
        <authorList>
            <person name="Zhou J."/>
            <person name="Wu P."/>
            <person name="Xiong Z."/>
            <person name="Liu N."/>
            <person name="Zhao N."/>
            <person name="Ji M."/>
            <person name="Qiu Y."/>
            <person name="Yang B."/>
        </authorList>
    </citation>
    <scope>NUCLEOTIDE SEQUENCE [LARGE SCALE GENOMIC DNA]</scope>
    <source>
        <strain evidence="1">Ann1</strain>
    </source>
</reference>